<gene>
    <name evidence="7" type="ORF">EgrG_000146500</name>
</gene>
<dbReference type="SMART" id="SM00132">
    <property type="entry name" value="LIM"/>
    <property type="match status" value="4"/>
</dbReference>
<keyword evidence="1 5" id="KW-0479">Metal-binding</keyword>
<evidence type="ECO:0000256" key="5">
    <source>
        <dbReference type="PROSITE-ProRule" id="PRU00125"/>
    </source>
</evidence>
<evidence type="ECO:0000256" key="4">
    <source>
        <dbReference type="ARBA" id="ARBA00023038"/>
    </source>
</evidence>
<evidence type="ECO:0000313" key="8">
    <source>
        <dbReference type="Proteomes" id="UP000492820"/>
    </source>
</evidence>
<dbReference type="Pfam" id="PF00412">
    <property type="entry name" value="LIM"/>
    <property type="match status" value="4"/>
</dbReference>
<dbReference type="GO" id="GO:0003712">
    <property type="term" value="F:transcription coregulator activity"/>
    <property type="evidence" value="ECO:0007669"/>
    <property type="project" value="TreeGrafter"/>
</dbReference>
<sequence length="241" mass="27386">MVEKCAKCHGDITGQVVIALGQKWHNECFVCLGCRTPLQGKSFFNKDGSVYCIECRKEKFDPTCAKCFKKIDPTIKYSVYQDKTYHRDCFTCAQCRLPLDGKRFVSGNTSALSTPVREIIKKMVDKCAKCGTEVTGTVVTAMDKKWHNDCFVCTGCKCKLAGKSFHNKDGTPYCIDCRREKFDPTCTKCHKKIDPTIKYSIYQEKPYHMDCFTCAQCKQPLDGKKFIVKGDQHICADHKQT</sequence>
<evidence type="ECO:0000256" key="1">
    <source>
        <dbReference type="ARBA" id="ARBA00022723"/>
    </source>
</evidence>
<reference evidence="7 8" key="1">
    <citation type="journal article" date="2013" name="Nature">
        <title>The genomes of four tapeworm species reveal adaptations to parasitism.</title>
        <authorList>
            <person name="Tsai I.J."/>
            <person name="Zarowiecki M."/>
            <person name="Holroyd N."/>
            <person name="Garciarrubio A."/>
            <person name="Sanchez-Flores A."/>
            <person name="Brooks K.L."/>
            <person name="Tracey A."/>
            <person name="Bobes R.J."/>
            <person name="Fragoso G."/>
            <person name="Sciutto E."/>
            <person name="Aslett M."/>
            <person name="Beasley H."/>
            <person name="Bennett H.M."/>
            <person name="Cai J."/>
            <person name="Camicia F."/>
            <person name="Clark R."/>
            <person name="Cucher M."/>
            <person name="De Silva N."/>
            <person name="Day T.A."/>
            <person name="Deplazes P."/>
            <person name="Estrada K."/>
            <person name="Fernandez C."/>
            <person name="Holland P.W."/>
            <person name="Hou J."/>
            <person name="Hu S."/>
            <person name="Huckvale T."/>
            <person name="Hung S.S."/>
            <person name="Kamenetzky L."/>
            <person name="Keane J.A."/>
            <person name="Kiss F."/>
            <person name="Koziol U."/>
            <person name="Lambert O."/>
            <person name="Liu K."/>
            <person name="Luo X."/>
            <person name="Luo Y."/>
            <person name="Macchiaroli N."/>
            <person name="Nichol S."/>
            <person name="Paps J."/>
            <person name="Parkinson J."/>
            <person name="Pouchkina-Stantcheva N."/>
            <person name="Riddiford N."/>
            <person name="Rosenzvit M."/>
            <person name="Salinas G."/>
            <person name="Wasmuth J.D."/>
            <person name="Zamanian M."/>
            <person name="Zheng Y."/>
            <person name="Cai X."/>
            <person name="Soberon X."/>
            <person name="Olson P.D."/>
            <person name="Laclette J.P."/>
            <person name="Brehm K."/>
            <person name="Berriman M."/>
            <person name="Garciarrubio A."/>
            <person name="Bobes R.J."/>
            <person name="Fragoso G."/>
            <person name="Sanchez-Flores A."/>
            <person name="Estrada K."/>
            <person name="Cevallos M.A."/>
            <person name="Morett E."/>
            <person name="Gonzalez V."/>
            <person name="Portillo T."/>
            <person name="Ochoa-Leyva A."/>
            <person name="Jose M.V."/>
            <person name="Sciutto E."/>
            <person name="Landa A."/>
            <person name="Jimenez L."/>
            <person name="Valdes V."/>
            <person name="Carrero J.C."/>
            <person name="Larralde C."/>
            <person name="Morales-Montor J."/>
            <person name="Limon-Lason J."/>
            <person name="Soberon X."/>
            <person name="Laclette J.P."/>
        </authorList>
    </citation>
    <scope>NUCLEOTIDE SEQUENCE [LARGE SCALE GENOMIC DNA]</scope>
</reference>
<reference evidence="9" key="3">
    <citation type="submission" date="2020-10" db="UniProtKB">
        <authorList>
            <consortium name="WormBaseParasite"/>
        </authorList>
    </citation>
    <scope>IDENTIFICATION</scope>
</reference>
<organism evidence="7">
    <name type="scientific">Echinococcus granulosus</name>
    <name type="common">Hydatid tapeworm</name>
    <dbReference type="NCBI Taxonomy" id="6210"/>
    <lineage>
        <taxon>Eukaryota</taxon>
        <taxon>Metazoa</taxon>
        <taxon>Spiralia</taxon>
        <taxon>Lophotrochozoa</taxon>
        <taxon>Platyhelminthes</taxon>
        <taxon>Cestoda</taxon>
        <taxon>Eucestoda</taxon>
        <taxon>Cyclophyllidea</taxon>
        <taxon>Taeniidae</taxon>
        <taxon>Echinococcus</taxon>
        <taxon>Echinococcus granulosus group</taxon>
    </lineage>
</organism>
<evidence type="ECO:0000259" key="6">
    <source>
        <dbReference type="PROSITE" id="PS50023"/>
    </source>
</evidence>
<dbReference type="SUPFAM" id="SSF57716">
    <property type="entry name" value="Glucocorticoid receptor-like (DNA-binding domain)"/>
    <property type="match status" value="4"/>
</dbReference>
<keyword evidence="4 5" id="KW-0440">LIM domain</keyword>
<dbReference type="AlphaFoldDB" id="A0A068WZT2"/>
<evidence type="ECO:0000256" key="2">
    <source>
        <dbReference type="ARBA" id="ARBA00022737"/>
    </source>
</evidence>
<dbReference type="InterPro" id="IPR001781">
    <property type="entry name" value="Znf_LIM"/>
</dbReference>
<keyword evidence="2" id="KW-0677">Repeat</keyword>
<keyword evidence="3 5" id="KW-0862">Zinc</keyword>
<dbReference type="GO" id="GO:0005634">
    <property type="term" value="C:nucleus"/>
    <property type="evidence" value="ECO:0007669"/>
    <property type="project" value="TreeGrafter"/>
</dbReference>
<evidence type="ECO:0000313" key="7">
    <source>
        <dbReference type="EMBL" id="CDS24026.1"/>
    </source>
</evidence>
<proteinExistence type="predicted"/>
<name>A0A068WZT2_ECHGR</name>
<dbReference type="PANTHER" id="PTHR24205:SF16">
    <property type="entry name" value="GH01042P-RELATED"/>
    <property type="match status" value="1"/>
</dbReference>
<dbReference type="PROSITE" id="PS50023">
    <property type="entry name" value="LIM_DOMAIN_2"/>
    <property type="match status" value="3"/>
</dbReference>
<dbReference type="PANTHER" id="PTHR24205">
    <property type="entry name" value="FOUR AND A HALF LIM DOMAINS PROTEIN"/>
    <property type="match status" value="1"/>
</dbReference>
<dbReference type="Proteomes" id="UP000492820">
    <property type="component" value="Unassembled WGS sequence"/>
</dbReference>
<dbReference type="Gene3D" id="2.10.110.10">
    <property type="entry name" value="Cysteine Rich Protein"/>
    <property type="match status" value="4"/>
</dbReference>
<dbReference type="GO" id="GO:0030018">
    <property type="term" value="C:Z disc"/>
    <property type="evidence" value="ECO:0007669"/>
    <property type="project" value="TreeGrafter"/>
</dbReference>
<feature type="domain" description="LIM zinc-binding" evidence="6">
    <location>
        <begin position="125"/>
        <end position="184"/>
    </location>
</feature>
<dbReference type="OrthoDB" id="8062037at2759"/>
<accession>A0A068WZT2</accession>
<reference evidence="7" key="2">
    <citation type="submission" date="2014-06" db="EMBL/GenBank/DDBJ databases">
        <authorList>
            <person name="Aslett M."/>
        </authorList>
    </citation>
    <scope>NUCLEOTIDE SEQUENCE</scope>
</reference>
<feature type="domain" description="LIM zinc-binding" evidence="6">
    <location>
        <begin position="185"/>
        <end position="241"/>
    </location>
</feature>
<dbReference type="WBParaSite" id="EgrG_000146500">
    <property type="protein sequence ID" value="EgrG_000146500"/>
    <property type="gene ID" value="EgrG_000146500"/>
</dbReference>
<dbReference type="EMBL" id="LK028596">
    <property type="protein sequence ID" value="CDS24026.1"/>
    <property type="molecule type" value="Genomic_DNA"/>
</dbReference>
<dbReference type="GO" id="GO:0046872">
    <property type="term" value="F:metal ion binding"/>
    <property type="evidence" value="ECO:0007669"/>
    <property type="project" value="UniProtKB-KW"/>
</dbReference>
<dbReference type="CDD" id="cd08368">
    <property type="entry name" value="LIM"/>
    <property type="match status" value="1"/>
</dbReference>
<evidence type="ECO:0000256" key="3">
    <source>
        <dbReference type="ARBA" id="ARBA00022833"/>
    </source>
</evidence>
<feature type="domain" description="LIM zinc-binding" evidence="6">
    <location>
        <begin position="3"/>
        <end position="62"/>
    </location>
</feature>
<dbReference type="PROSITE" id="PS00478">
    <property type="entry name" value="LIM_DOMAIN_1"/>
    <property type="match status" value="4"/>
</dbReference>
<evidence type="ECO:0000313" key="9">
    <source>
        <dbReference type="WBParaSite" id="EgrG_000146500"/>
    </source>
</evidence>
<protein>
    <submittedName>
        <fullName evidence="7 9">Four and a half LIM domains protein 2</fullName>
    </submittedName>
</protein>